<reference evidence="2 3" key="1">
    <citation type="journal article" date="2018" name="Proc. R. Soc. B">
        <title>A non-coding region near Follistatin controls head colour polymorphism in the Gouldian finch.</title>
        <authorList>
            <person name="Toomey M.B."/>
            <person name="Marques C.I."/>
            <person name="Andrade P."/>
            <person name="Araujo P.M."/>
            <person name="Sabatino S."/>
            <person name="Gazda M.A."/>
            <person name="Afonso S."/>
            <person name="Lopes R.J."/>
            <person name="Corbo J.C."/>
            <person name="Carneiro M."/>
        </authorList>
    </citation>
    <scope>NUCLEOTIDE SEQUENCE [LARGE SCALE GENOMIC DNA]</scope>
    <source>
        <strain evidence="2">Red01</strain>
        <tissue evidence="2">Muscle</tissue>
    </source>
</reference>
<name>A0A3L8RW02_CHLGU</name>
<gene>
    <name evidence="2" type="ORF">DV515_00015264</name>
</gene>
<accession>A0A3L8RW02</accession>
<sequence length="94" mass="10411">MPPLEQTITAQHSMSRTQKSPFSNPLHFQACSHLAFGTVILGAAMGNRQGGEWTWLSPELRIHQHWIRPLRGEWDISGYSAADSQHLLGSTSAS</sequence>
<dbReference type="EMBL" id="QUSF01000168">
    <property type="protein sequence ID" value="RLV88807.1"/>
    <property type="molecule type" value="Genomic_DNA"/>
</dbReference>
<evidence type="ECO:0000313" key="3">
    <source>
        <dbReference type="Proteomes" id="UP000276834"/>
    </source>
</evidence>
<dbReference type="AlphaFoldDB" id="A0A3L8RW02"/>
<organism evidence="2 3">
    <name type="scientific">Chloebia gouldiae</name>
    <name type="common">Gouldian finch</name>
    <name type="synonym">Erythrura gouldiae</name>
    <dbReference type="NCBI Taxonomy" id="44316"/>
    <lineage>
        <taxon>Eukaryota</taxon>
        <taxon>Metazoa</taxon>
        <taxon>Chordata</taxon>
        <taxon>Craniata</taxon>
        <taxon>Vertebrata</taxon>
        <taxon>Euteleostomi</taxon>
        <taxon>Archelosauria</taxon>
        <taxon>Archosauria</taxon>
        <taxon>Dinosauria</taxon>
        <taxon>Saurischia</taxon>
        <taxon>Theropoda</taxon>
        <taxon>Coelurosauria</taxon>
        <taxon>Aves</taxon>
        <taxon>Neognathae</taxon>
        <taxon>Neoaves</taxon>
        <taxon>Telluraves</taxon>
        <taxon>Australaves</taxon>
        <taxon>Passeriformes</taxon>
        <taxon>Passeroidea</taxon>
        <taxon>Passeridae</taxon>
        <taxon>Chloebia</taxon>
    </lineage>
</organism>
<evidence type="ECO:0000313" key="2">
    <source>
        <dbReference type="EMBL" id="RLV88807.1"/>
    </source>
</evidence>
<proteinExistence type="predicted"/>
<protein>
    <submittedName>
        <fullName evidence="2">Uncharacterized protein</fullName>
    </submittedName>
</protein>
<comment type="caution">
    <text evidence="2">The sequence shown here is derived from an EMBL/GenBank/DDBJ whole genome shotgun (WGS) entry which is preliminary data.</text>
</comment>
<dbReference type="Proteomes" id="UP000276834">
    <property type="component" value="Unassembled WGS sequence"/>
</dbReference>
<evidence type="ECO:0000256" key="1">
    <source>
        <dbReference type="SAM" id="MobiDB-lite"/>
    </source>
</evidence>
<feature type="region of interest" description="Disordered" evidence="1">
    <location>
        <begin position="1"/>
        <end position="22"/>
    </location>
</feature>
<keyword evidence="3" id="KW-1185">Reference proteome</keyword>